<gene>
    <name evidence="2" type="ORF">PIIN_06261</name>
</gene>
<proteinExistence type="predicted"/>
<reference evidence="2 3" key="1">
    <citation type="journal article" date="2011" name="PLoS Pathog.">
        <title>Endophytic Life Strategies Decoded by Genome and Transcriptome Analyses of the Mutualistic Root Symbiont Piriformospora indica.</title>
        <authorList>
            <person name="Zuccaro A."/>
            <person name="Lahrmann U."/>
            <person name="Guldener U."/>
            <person name="Langen G."/>
            <person name="Pfiffi S."/>
            <person name="Biedenkopf D."/>
            <person name="Wong P."/>
            <person name="Samans B."/>
            <person name="Grimm C."/>
            <person name="Basiewicz M."/>
            <person name="Murat C."/>
            <person name="Martin F."/>
            <person name="Kogel K.H."/>
        </authorList>
    </citation>
    <scope>NUCLEOTIDE SEQUENCE [LARGE SCALE GENOMIC DNA]</scope>
    <source>
        <strain evidence="2 3">DSM 11827</strain>
    </source>
</reference>
<dbReference type="Proteomes" id="UP000007148">
    <property type="component" value="Unassembled WGS sequence"/>
</dbReference>
<sequence>MDNRMKRAGTKRERELSLGHQQVPTKRVKGAPTDVSPGLDPSTSPDALALPPIKASKGGESSNKATNFPTRPTSSLTTNLIPPAAIKLFSRITPKLTRSIHGTLGLLSAGQRSAMDLAGPVDRQVHSLRAYHSYDQLNRRVDSSFPHDVLIGPMTRHKSPVRSPSPAERAFERRRQKSMQGPPVSDNPGQEASSSHSGSSTEPAHKPEVAKMSQEEREEVLSMAESLFGVSDAELDRHQKALGFVTHRQLVEKTWKKGEPLPYPSGDTGGSGYFSASTAPSDLLASIGWKFDQLRKGEPIPCDRYQLLDLVAYRPIDLEGAARAPPSPRDNHRRIENALRHAQKQISPHFEQNILIPSHWGEPVAEYILLWYDSNTGPKDHQPLKEPIPKKLPLTDPINASPAQATTFILNNPEEEEGLADADGRFDVMASPPRKQHEAGSAKPRHFIESELLRRKVIGSLAELGNPMVMAAVFKSKEYKEIRATSRRLYQYYKNKMRLQSILTNARRRDKHIAGLLRYQSATSSRRLPEAVGVGDLRGAVETSKEDTRALRQLLLILETTVTNDNGGSDDEIENEDSGSGSEDEDVADPQTRLTEMNVEQKFGPIFSGYFKAGFKTSSNAEMNLIAHMRQFGISPHPDLQVVARISALDAFPNLLPVIMVAEAKKRLKTSYKAVQNAFTTLPIFDLFVRIYLHTRGSPEEAMPPWMYTYGIVFAPTGFEIYAHFVTQVRTRASGIHYVWEPRSTLVSNEYAMCWRDTEPESLERFRVAQCLYHILSHTFFVNDQVSGWIEIQAVWGAKFMDKLYAKERLEAKDVAWCIKQGISPSLDNV</sequence>
<protein>
    <submittedName>
        <fullName evidence="2">Uncharacterized protein</fullName>
    </submittedName>
</protein>
<accession>G4TLY4</accession>
<keyword evidence="3" id="KW-1185">Reference proteome</keyword>
<dbReference type="InParanoid" id="G4TLY4"/>
<feature type="compositionally biased region" description="Acidic residues" evidence="1">
    <location>
        <begin position="568"/>
        <end position="588"/>
    </location>
</feature>
<feature type="region of interest" description="Disordered" evidence="1">
    <location>
        <begin position="1"/>
        <end position="76"/>
    </location>
</feature>
<evidence type="ECO:0000313" key="3">
    <source>
        <dbReference type="Proteomes" id="UP000007148"/>
    </source>
</evidence>
<name>G4TLY4_SERID</name>
<evidence type="ECO:0000256" key="1">
    <source>
        <dbReference type="SAM" id="MobiDB-lite"/>
    </source>
</evidence>
<evidence type="ECO:0000313" key="2">
    <source>
        <dbReference type="EMBL" id="CCA72327.1"/>
    </source>
</evidence>
<feature type="compositionally biased region" description="Basic and acidic residues" evidence="1">
    <location>
        <begin position="203"/>
        <end position="215"/>
    </location>
</feature>
<comment type="caution">
    <text evidence="2">The sequence shown here is derived from an EMBL/GenBank/DDBJ whole genome shotgun (WGS) entry which is preliminary data.</text>
</comment>
<feature type="region of interest" description="Disordered" evidence="1">
    <location>
        <begin position="146"/>
        <end position="220"/>
    </location>
</feature>
<organism evidence="2 3">
    <name type="scientific">Serendipita indica (strain DSM 11827)</name>
    <name type="common">Root endophyte fungus</name>
    <name type="synonym">Piriformospora indica</name>
    <dbReference type="NCBI Taxonomy" id="1109443"/>
    <lineage>
        <taxon>Eukaryota</taxon>
        <taxon>Fungi</taxon>
        <taxon>Dikarya</taxon>
        <taxon>Basidiomycota</taxon>
        <taxon>Agaricomycotina</taxon>
        <taxon>Agaricomycetes</taxon>
        <taxon>Sebacinales</taxon>
        <taxon>Serendipitaceae</taxon>
        <taxon>Serendipita</taxon>
    </lineage>
</organism>
<dbReference type="AlphaFoldDB" id="G4TLY4"/>
<feature type="compositionally biased region" description="Basic and acidic residues" evidence="1">
    <location>
        <begin position="1"/>
        <end position="17"/>
    </location>
</feature>
<dbReference type="HOGENOM" id="CLU_341657_0_0_1"/>
<dbReference type="EMBL" id="CAFZ01000159">
    <property type="protein sequence ID" value="CCA72327.1"/>
    <property type="molecule type" value="Genomic_DNA"/>
</dbReference>
<feature type="compositionally biased region" description="Polar residues" evidence="1">
    <location>
        <begin position="59"/>
        <end position="76"/>
    </location>
</feature>
<feature type="region of interest" description="Disordered" evidence="1">
    <location>
        <begin position="563"/>
        <end position="589"/>
    </location>
</feature>